<dbReference type="GO" id="GO:0005886">
    <property type="term" value="C:plasma membrane"/>
    <property type="evidence" value="ECO:0007669"/>
    <property type="project" value="UniProtKB-SubCell"/>
</dbReference>
<dbReference type="KEGG" id="dov:DSCO28_17880"/>
<comment type="subcellular location">
    <subcellularLocation>
        <location evidence="1">Cell membrane</location>
        <topology evidence="1">Multi-pass membrane protein</topology>
    </subcellularLocation>
</comment>
<dbReference type="RefSeq" id="WP_231714106.1">
    <property type="nucleotide sequence ID" value="NZ_AP021876.1"/>
</dbReference>
<sequence length="833" mass="94238">MTEIFRTFNRWYGKIVLDHPVRVLICLMILIVILGYMAKNFRIDASADTLLLENDEDLRYARQVSERYGVHDFLLVAFTPLKGDLFDNENLDTLGRLRDELQAMDWVASVLTILDVPLLESPPISYADISNELPNLKSPTVDKALATIELHESPFYRDLLVSSDMGTTAIVVNIKSDPIYTDLIAERNGYLDQKAEGGLSLQDAQRLDVVIEKIRSHQIRMNEAQHRNIAQIRSILDRYRPEAKIFLGGISMIADDMIGFIKRDLKVFGLGVFLLLVFMLGVIFKNVRWIIVPMLCCFLAVVCMMGVLGAFGWDVTVISSNFVSLQLIITLAIVVHLMVRYREFQVTRPGADHRALVQETVRSKFVPCLYAALTTIAGFASLLLCDIKPVIHFGWMMSIGILFSLTLTFLLFPSCVVLLKQPNPPTPPKYLRFSITDFLARLTVSHGTAILVVAVVLSVLTVMGIYRLKVENSFIDYFKKSTEIYQGMAVIDQQLGGTTPLDVILRFEAIDPDVDFAEEDEEFADPFDKLDEEEDPNKYWFIEDRMETIERVHDYLDGLPATGKILSLATLLKIGRRLNDGQSLDSLEMSVLYSKMPDEYKDLILSPFINFENNEVRFTLRVIDSMPSLNRNALLHKIDHDLVHQLEIEEGKARLAGMMVLYNNMLQSLFTSQIKTMGVVAMALLLMFLLLFRSVKLALIAFFPNLFSAGAVLGVMGWMNIPLDMMTITIAAISIGIAVDDTIHYIYRFREEIKSDGDYIKTLYRCHNSIGHAMYYTSVTIIIGFSILVFSNFWPTIYFGLFTSLAMLIALVAALTLLPHLLVIVKPFGVRNP</sequence>
<feature type="transmembrane region" description="Helical" evidence="6">
    <location>
        <begin position="267"/>
        <end position="284"/>
    </location>
</feature>
<dbReference type="Gene3D" id="1.20.1640.10">
    <property type="entry name" value="Multidrug efflux transporter AcrB transmembrane domain"/>
    <property type="match status" value="2"/>
</dbReference>
<organism evidence="8 9">
    <name type="scientific">Desulfosarcina ovata subsp. sediminis</name>
    <dbReference type="NCBI Taxonomy" id="885957"/>
    <lineage>
        <taxon>Bacteria</taxon>
        <taxon>Pseudomonadati</taxon>
        <taxon>Thermodesulfobacteriota</taxon>
        <taxon>Desulfobacteria</taxon>
        <taxon>Desulfobacterales</taxon>
        <taxon>Desulfosarcinaceae</taxon>
        <taxon>Desulfosarcina</taxon>
    </lineage>
</organism>
<dbReference type="SUPFAM" id="SSF82866">
    <property type="entry name" value="Multidrug efflux transporter AcrB transmembrane domain"/>
    <property type="match status" value="2"/>
</dbReference>
<dbReference type="InterPro" id="IPR000731">
    <property type="entry name" value="SSD"/>
</dbReference>
<dbReference type="Pfam" id="PF03176">
    <property type="entry name" value="MMPL"/>
    <property type="match status" value="2"/>
</dbReference>
<gene>
    <name evidence="8" type="ORF">DSCO28_17880</name>
</gene>
<keyword evidence="4 6" id="KW-1133">Transmembrane helix</keyword>
<evidence type="ECO:0000256" key="5">
    <source>
        <dbReference type="ARBA" id="ARBA00023136"/>
    </source>
</evidence>
<feature type="transmembrane region" description="Helical" evidence="6">
    <location>
        <begin position="725"/>
        <end position="747"/>
    </location>
</feature>
<dbReference type="PANTHER" id="PTHR33406">
    <property type="entry name" value="MEMBRANE PROTEIN MJ1562-RELATED"/>
    <property type="match status" value="1"/>
</dbReference>
<proteinExistence type="predicted"/>
<keyword evidence="5 6" id="KW-0472">Membrane</keyword>
<evidence type="ECO:0000256" key="6">
    <source>
        <dbReference type="SAM" id="Phobius"/>
    </source>
</evidence>
<evidence type="ECO:0000259" key="7">
    <source>
        <dbReference type="PROSITE" id="PS50156"/>
    </source>
</evidence>
<evidence type="ECO:0000256" key="2">
    <source>
        <dbReference type="ARBA" id="ARBA00022475"/>
    </source>
</evidence>
<evidence type="ECO:0000256" key="1">
    <source>
        <dbReference type="ARBA" id="ARBA00004651"/>
    </source>
</evidence>
<dbReference type="InterPro" id="IPR004869">
    <property type="entry name" value="MMPL_dom"/>
</dbReference>
<feature type="transmembrane region" description="Helical" evidence="6">
    <location>
        <begin position="20"/>
        <end position="38"/>
    </location>
</feature>
<feature type="transmembrane region" description="Helical" evidence="6">
    <location>
        <begin position="317"/>
        <end position="339"/>
    </location>
</feature>
<evidence type="ECO:0000256" key="3">
    <source>
        <dbReference type="ARBA" id="ARBA00022692"/>
    </source>
</evidence>
<dbReference type="PROSITE" id="PS50156">
    <property type="entry name" value="SSD"/>
    <property type="match status" value="1"/>
</dbReference>
<keyword evidence="3 6" id="KW-0812">Transmembrane</keyword>
<protein>
    <submittedName>
        <fullName evidence="8">Membrane protein</fullName>
    </submittedName>
</protein>
<feature type="transmembrane region" description="Helical" evidence="6">
    <location>
        <begin position="291"/>
        <end position="311"/>
    </location>
</feature>
<reference evidence="8 9" key="1">
    <citation type="submission" date="2019-11" db="EMBL/GenBank/DDBJ databases">
        <title>Comparative genomics of hydrocarbon-degrading Desulfosarcina strains.</title>
        <authorList>
            <person name="Watanabe M."/>
            <person name="Kojima H."/>
            <person name="Fukui M."/>
        </authorList>
    </citation>
    <scope>NUCLEOTIDE SEQUENCE [LARGE SCALE GENOMIC DNA]</scope>
    <source>
        <strain evidence="8 9">28bB2T</strain>
    </source>
</reference>
<feature type="domain" description="SSD" evidence="7">
    <location>
        <begin position="697"/>
        <end position="824"/>
    </location>
</feature>
<feature type="transmembrane region" description="Helical" evidence="6">
    <location>
        <begin position="797"/>
        <end position="825"/>
    </location>
</feature>
<keyword evidence="2" id="KW-1003">Cell membrane</keyword>
<evidence type="ECO:0000313" key="8">
    <source>
        <dbReference type="EMBL" id="BBO81222.1"/>
    </source>
</evidence>
<feature type="transmembrane region" description="Helical" evidence="6">
    <location>
        <begin position="773"/>
        <end position="791"/>
    </location>
</feature>
<evidence type="ECO:0000256" key="4">
    <source>
        <dbReference type="ARBA" id="ARBA00022989"/>
    </source>
</evidence>
<feature type="transmembrane region" description="Helical" evidence="6">
    <location>
        <begin position="365"/>
        <end position="384"/>
    </location>
</feature>
<dbReference type="Proteomes" id="UP000425960">
    <property type="component" value="Chromosome"/>
</dbReference>
<dbReference type="EMBL" id="AP021876">
    <property type="protein sequence ID" value="BBO81222.1"/>
    <property type="molecule type" value="Genomic_DNA"/>
</dbReference>
<accession>A0A5K7ZGK6</accession>
<evidence type="ECO:0000313" key="9">
    <source>
        <dbReference type="Proteomes" id="UP000425960"/>
    </source>
</evidence>
<feature type="transmembrane region" description="Helical" evidence="6">
    <location>
        <begin position="390"/>
        <end position="419"/>
    </location>
</feature>
<dbReference type="AlphaFoldDB" id="A0A5K7ZGK6"/>
<feature type="transmembrane region" description="Helical" evidence="6">
    <location>
        <begin position="699"/>
        <end position="719"/>
    </location>
</feature>
<name>A0A5K7ZGK6_9BACT</name>
<feature type="transmembrane region" description="Helical" evidence="6">
    <location>
        <begin position="439"/>
        <end position="466"/>
    </location>
</feature>
<dbReference type="PANTHER" id="PTHR33406:SF12">
    <property type="entry name" value="BLR2997 PROTEIN"/>
    <property type="match status" value="1"/>
</dbReference>
<dbReference type="InterPro" id="IPR050545">
    <property type="entry name" value="Mycobact_MmpL"/>
</dbReference>
<feature type="transmembrane region" description="Helical" evidence="6">
    <location>
        <begin position="674"/>
        <end position="692"/>
    </location>
</feature>